<dbReference type="PANTHER" id="PTHR11586:SF37">
    <property type="entry name" value="TRNA-BINDING DOMAIN-CONTAINING PROTEIN"/>
    <property type="match status" value="1"/>
</dbReference>
<dbReference type="InterPro" id="IPR002547">
    <property type="entry name" value="tRNA-bd_dom"/>
</dbReference>
<evidence type="ECO:0000256" key="2">
    <source>
        <dbReference type="ARBA" id="ARBA00022884"/>
    </source>
</evidence>
<dbReference type="CDD" id="cd02798">
    <property type="entry name" value="tRNA_bind_CsaA"/>
    <property type="match status" value="1"/>
</dbReference>
<dbReference type="NCBIfam" id="NF007494">
    <property type="entry name" value="PRK10089.1-3"/>
    <property type="match status" value="1"/>
</dbReference>
<comment type="caution">
    <text evidence="5">The sequence shown here is derived from an EMBL/GenBank/DDBJ whole genome shotgun (WGS) entry which is preliminary data.</text>
</comment>
<dbReference type="GO" id="GO:0000049">
    <property type="term" value="F:tRNA binding"/>
    <property type="evidence" value="ECO:0007669"/>
    <property type="project" value="UniProtKB-UniRule"/>
</dbReference>
<feature type="domain" description="TRNA-binding" evidence="4">
    <location>
        <begin position="7"/>
        <end position="110"/>
    </location>
</feature>
<keyword evidence="2 3" id="KW-0694">RNA-binding</keyword>
<accession>A0A0W0GJR1</accession>
<reference evidence="5 6" key="1">
    <citation type="submission" date="2015-06" db="EMBL/GenBank/DDBJ databases">
        <title>Genome sequence of the organohalide-respiring Dehalogenimonas alkenigignens type strain (IP3-3T).</title>
        <authorList>
            <person name="Key T.A."/>
            <person name="Richmond D.P."/>
            <person name="Bowman K.S."/>
            <person name="Cho Y.-J."/>
            <person name="Chun J."/>
            <person name="da Costa M.S."/>
            <person name="Rainey F.A."/>
            <person name="Moe W.M."/>
        </authorList>
    </citation>
    <scope>NUCLEOTIDE SEQUENCE [LARGE SCALE GENOMIC DNA]</scope>
    <source>
        <strain evidence="5 6">IP3-3</strain>
    </source>
</reference>
<dbReference type="Gene3D" id="2.40.50.140">
    <property type="entry name" value="Nucleic acid-binding proteins"/>
    <property type="match status" value="1"/>
</dbReference>
<evidence type="ECO:0000313" key="5">
    <source>
        <dbReference type="EMBL" id="KTB48806.1"/>
    </source>
</evidence>
<evidence type="ECO:0000256" key="1">
    <source>
        <dbReference type="ARBA" id="ARBA00022555"/>
    </source>
</evidence>
<dbReference type="InterPro" id="IPR012340">
    <property type="entry name" value="NA-bd_OB-fold"/>
</dbReference>
<proteinExistence type="predicted"/>
<dbReference type="NCBIfam" id="TIGR02222">
    <property type="entry name" value="chap_CsaA"/>
    <property type="match status" value="1"/>
</dbReference>
<dbReference type="STRING" id="1217799.DEALK_16530"/>
<organism evidence="5 6">
    <name type="scientific">Dehalogenimonas alkenigignens</name>
    <dbReference type="NCBI Taxonomy" id="1217799"/>
    <lineage>
        <taxon>Bacteria</taxon>
        <taxon>Bacillati</taxon>
        <taxon>Chloroflexota</taxon>
        <taxon>Dehalococcoidia</taxon>
        <taxon>Dehalococcoidales</taxon>
        <taxon>Dehalococcoidaceae</taxon>
        <taxon>Dehalogenimonas</taxon>
    </lineage>
</organism>
<dbReference type="PATRIC" id="fig|1217799.6.peg.1702"/>
<dbReference type="FunFam" id="2.40.50.140:FF:000165">
    <property type="entry name" value="Chaperone CsaA"/>
    <property type="match status" value="1"/>
</dbReference>
<name>A0A0W0GJR1_9CHLR</name>
<dbReference type="Pfam" id="PF01588">
    <property type="entry name" value="tRNA_bind"/>
    <property type="match status" value="1"/>
</dbReference>
<dbReference type="EMBL" id="LFDV01000002">
    <property type="protein sequence ID" value="KTB48806.1"/>
    <property type="molecule type" value="Genomic_DNA"/>
</dbReference>
<dbReference type="AlphaFoldDB" id="A0A0W0GJR1"/>
<sequence length="110" mass="12040">MIIDYTDFERVDIRAGRVIAAEPFPEARKPAYRLHLDFGELGVKQSSAQITRRYACEELVGRTLLAVVNFPPRRIAGFVSEVLVLGVVSGDGDVVLVAPDFDVAPGARLL</sequence>
<evidence type="ECO:0000313" key="6">
    <source>
        <dbReference type="Proteomes" id="UP000053947"/>
    </source>
</evidence>
<dbReference type="PANTHER" id="PTHR11586">
    <property type="entry name" value="TRNA-AMINOACYLATION COFACTOR ARC1 FAMILY MEMBER"/>
    <property type="match status" value="1"/>
</dbReference>
<dbReference type="PROSITE" id="PS50886">
    <property type="entry name" value="TRBD"/>
    <property type="match status" value="1"/>
</dbReference>
<keyword evidence="6" id="KW-1185">Reference proteome</keyword>
<evidence type="ECO:0000256" key="3">
    <source>
        <dbReference type="PROSITE-ProRule" id="PRU00209"/>
    </source>
</evidence>
<dbReference type="Proteomes" id="UP000053947">
    <property type="component" value="Unassembled WGS sequence"/>
</dbReference>
<keyword evidence="1 3" id="KW-0820">tRNA-binding</keyword>
<protein>
    <submittedName>
        <fullName evidence="5">Export-related chaperone protein CsaA</fullName>
    </submittedName>
</protein>
<dbReference type="NCBIfam" id="NF007495">
    <property type="entry name" value="PRK10089.1-4"/>
    <property type="match status" value="1"/>
</dbReference>
<dbReference type="SUPFAM" id="SSF50249">
    <property type="entry name" value="Nucleic acid-binding proteins"/>
    <property type="match status" value="1"/>
</dbReference>
<dbReference type="InterPro" id="IPR008231">
    <property type="entry name" value="CsaA"/>
</dbReference>
<gene>
    <name evidence="5" type="ORF">DEALK_16530</name>
</gene>
<dbReference type="InterPro" id="IPR051270">
    <property type="entry name" value="Tyrosine-tRNA_ligase_regulator"/>
</dbReference>
<evidence type="ECO:0000259" key="4">
    <source>
        <dbReference type="PROSITE" id="PS50886"/>
    </source>
</evidence>